<feature type="region of interest" description="Disordered" evidence="1">
    <location>
        <begin position="164"/>
        <end position="212"/>
    </location>
</feature>
<evidence type="ECO:0000313" key="3">
    <source>
        <dbReference type="Proteomes" id="UP000283509"/>
    </source>
</evidence>
<dbReference type="AlphaFoldDB" id="A0A3R7SJZ9"/>
<comment type="caution">
    <text evidence="2">The sequence shown here is derived from an EMBL/GenBank/DDBJ whole genome shotgun (WGS) entry which is preliminary data.</text>
</comment>
<evidence type="ECO:0000256" key="1">
    <source>
        <dbReference type="SAM" id="MobiDB-lite"/>
    </source>
</evidence>
<keyword evidence="3" id="KW-1185">Reference proteome</keyword>
<gene>
    <name evidence="2" type="ORF">C7M84_017814</name>
</gene>
<evidence type="ECO:0000313" key="2">
    <source>
        <dbReference type="EMBL" id="ROT64260.1"/>
    </source>
</evidence>
<reference evidence="2 3" key="1">
    <citation type="submission" date="2018-04" db="EMBL/GenBank/DDBJ databases">
        <authorList>
            <person name="Zhang X."/>
            <person name="Yuan J."/>
            <person name="Li F."/>
            <person name="Xiang J."/>
        </authorList>
    </citation>
    <scope>NUCLEOTIDE SEQUENCE [LARGE SCALE GENOMIC DNA]</scope>
    <source>
        <tissue evidence="2">Muscle</tissue>
    </source>
</reference>
<reference evidence="2 3" key="2">
    <citation type="submission" date="2019-01" db="EMBL/GenBank/DDBJ databases">
        <title>The decoding of complex shrimp genome reveals the adaptation for benthos swimmer, frequently molting mechanism and breeding impact on genome.</title>
        <authorList>
            <person name="Sun Y."/>
            <person name="Gao Y."/>
            <person name="Yu Y."/>
        </authorList>
    </citation>
    <scope>NUCLEOTIDE SEQUENCE [LARGE SCALE GENOMIC DNA]</scope>
    <source>
        <tissue evidence="2">Muscle</tissue>
    </source>
</reference>
<name>A0A3R7SJZ9_PENVA</name>
<organism evidence="2 3">
    <name type="scientific">Penaeus vannamei</name>
    <name type="common">Whiteleg shrimp</name>
    <name type="synonym">Litopenaeus vannamei</name>
    <dbReference type="NCBI Taxonomy" id="6689"/>
    <lineage>
        <taxon>Eukaryota</taxon>
        <taxon>Metazoa</taxon>
        <taxon>Ecdysozoa</taxon>
        <taxon>Arthropoda</taxon>
        <taxon>Crustacea</taxon>
        <taxon>Multicrustacea</taxon>
        <taxon>Malacostraca</taxon>
        <taxon>Eumalacostraca</taxon>
        <taxon>Eucarida</taxon>
        <taxon>Decapoda</taxon>
        <taxon>Dendrobranchiata</taxon>
        <taxon>Penaeoidea</taxon>
        <taxon>Penaeidae</taxon>
        <taxon>Penaeus</taxon>
    </lineage>
</organism>
<sequence length="392" mass="43187">MAQPSSSKPRSRSLDQASLHESGVRLLRLRLSRRPQDAARANRLPEQLPAEPRSILKANTSALKNVARAILRHPSRTSRSSSLERPAETPWVNQEALVNEVVSSPYRRRHSNTPSPLPYSPPQWRHNPQLLPCHKAALETSHAQKLSQDAHYAQKVYGETPSAYKVSAESAHEAPKGPSDPLCSHRFTPEPPPSKSSLEPPVLHKSKMTHSQCQNLTKVASVEQQEKAEGEESPSVLPEPKAYLMSGRVLHFYSSDEWRAALQSQERHGHALGPGPLPYCSGRFSPVPAWMDTEPDRAAPDLPGRSPDSPHRRVRSCSVGTESEGVAASVYHPRAVGMYDLPPGVFARPRAASQQYTSPPLMVSPAPSGRRRVDTWVLAASRVQGTPWEQLG</sequence>
<protein>
    <submittedName>
        <fullName evidence="2">Uncharacterized protein</fullName>
    </submittedName>
</protein>
<feature type="region of interest" description="Disordered" evidence="1">
    <location>
        <begin position="291"/>
        <end position="320"/>
    </location>
</feature>
<feature type="region of interest" description="Disordered" evidence="1">
    <location>
        <begin position="219"/>
        <end position="238"/>
    </location>
</feature>
<accession>A0A3R7SJZ9</accession>
<feature type="region of interest" description="Disordered" evidence="1">
    <location>
        <begin position="30"/>
        <end position="50"/>
    </location>
</feature>
<dbReference type="Proteomes" id="UP000283509">
    <property type="component" value="Unassembled WGS sequence"/>
</dbReference>
<proteinExistence type="predicted"/>
<feature type="region of interest" description="Disordered" evidence="1">
    <location>
        <begin position="70"/>
        <end position="89"/>
    </location>
</feature>
<dbReference type="EMBL" id="QCYY01003284">
    <property type="protein sequence ID" value="ROT64260.1"/>
    <property type="molecule type" value="Genomic_DNA"/>
</dbReference>